<dbReference type="Proteomes" id="UP000186955">
    <property type="component" value="Unassembled WGS sequence"/>
</dbReference>
<dbReference type="STRING" id="1316194.A0A1Q5UR23"/>
<feature type="compositionally biased region" description="Low complexity" evidence="2">
    <location>
        <begin position="48"/>
        <end position="57"/>
    </location>
</feature>
<reference evidence="3 4" key="1">
    <citation type="submission" date="2016-10" db="EMBL/GenBank/DDBJ databases">
        <title>Genome sequence of the ascomycete fungus Penicillium subrubescens.</title>
        <authorList>
            <person name="De Vries R.P."/>
            <person name="Peng M."/>
            <person name="Dilokpimol A."/>
            <person name="Hilden K."/>
            <person name="Makela M.R."/>
            <person name="Grigoriev I."/>
            <person name="Riley R."/>
            <person name="Granchi Z."/>
        </authorList>
    </citation>
    <scope>NUCLEOTIDE SEQUENCE [LARGE SCALE GENOMIC DNA]</scope>
    <source>
        <strain evidence="3 4">CBS 132785</strain>
    </source>
</reference>
<proteinExistence type="predicted"/>
<dbReference type="AlphaFoldDB" id="A0A1Q5UR23"/>
<evidence type="ECO:0000256" key="2">
    <source>
        <dbReference type="SAM" id="MobiDB-lite"/>
    </source>
</evidence>
<feature type="compositionally biased region" description="Basic and acidic residues" evidence="2">
    <location>
        <begin position="85"/>
        <end position="100"/>
    </location>
</feature>
<feature type="region of interest" description="Disordered" evidence="2">
    <location>
        <begin position="186"/>
        <end position="243"/>
    </location>
</feature>
<dbReference type="GO" id="GO:0003697">
    <property type="term" value="F:single-stranded DNA binding"/>
    <property type="evidence" value="ECO:0007669"/>
    <property type="project" value="TreeGrafter"/>
</dbReference>
<dbReference type="PANTHER" id="PTHR12415:SF4">
    <property type="entry name" value="TYROSYL-DNA PHOSPHODIESTERASE DOMAIN-CONTAINING PROTEIN"/>
    <property type="match status" value="1"/>
</dbReference>
<organism evidence="3 4">
    <name type="scientific">Penicillium subrubescens</name>
    <dbReference type="NCBI Taxonomy" id="1316194"/>
    <lineage>
        <taxon>Eukaryota</taxon>
        <taxon>Fungi</taxon>
        <taxon>Dikarya</taxon>
        <taxon>Ascomycota</taxon>
        <taxon>Pezizomycotina</taxon>
        <taxon>Eurotiomycetes</taxon>
        <taxon>Eurotiomycetidae</taxon>
        <taxon>Eurotiales</taxon>
        <taxon>Aspergillaceae</taxon>
        <taxon>Penicillium</taxon>
    </lineage>
</organism>
<dbReference type="GO" id="GO:0003690">
    <property type="term" value="F:double-stranded DNA binding"/>
    <property type="evidence" value="ECO:0007669"/>
    <property type="project" value="TreeGrafter"/>
</dbReference>
<dbReference type="GO" id="GO:0017005">
    <property type="term" value="F:3'-tyrosyl-DNA phosphodiesterase activity"/>
    <property type="evidence" value="ECO:0007669"/>
    <property type="project" value="TreeGrafter"/>
</dbReference>
<dbReference type="SMART" id="SM00726">
    <property type="entry name" value="UIM"/>
    <property type="match status" value="2"/>
</dbReference>
<evidence type="ECO:0008006" key="5">
    <source>
        <dbReference type="Google" id="ProtNLM"/>
    </source>
</evidence>
<dbReference type="EMBL" id="MNBE01000050">
    <property type="protein sequence ID" value="OKP14923.1"/>
    <property type="molecule type" value="Genomic_DNA"/>
</dbReference>
<sequence>MDPTELEQKMLEAAIKASLEDFQRQKQESSAQVSPSSQDQKPVAESASNSPSKGPSQKPSPPKMPNQPKASPRPTKPSKPTVVDLTHDSSSDSDLKEIFPKSKSVIGSDTDTETVDHTVDDDSDEDLRRAIAMSLKGARQDTDLLGPGSPSKPVEIPETASNATPKPQGIFGIDRKQMEQERLARLAKRKAGSSPPAQPSPKASRLTEPDARLTGRVLSPQPPSNTHIRSNFTANNSTSRVQPTARPVMQYPLGVVKKTHVAGKPRAGNDITIEEVFQREDLNVAVLSSFLWDIEWLFSKFSTKKTRFILMMGAKEEATTVFLIDLPRIELGVKVEKFDTPFKEELAYFLKASKLRDDAIKALDDFDFSQTARYAFVHTIGGSRTGESWKRSGYCGLGRAVTQLGLQPSGPINIAYVSSSVGSLNDEFLRSIYLAAKGDDGLTDYKLRYTRESTSQTNDPQRTQMVQLGQEWHNRFNVYFPSAQTVRFAHLDPERTAGTVCFSARWWLGEKFPRRVLKDCESKRGVLMHNKLMYVWPSEPIQMPDGNECKGWAYVGSANISESAWGRLIKDRSTGQPKLNCRNWECGVLVPVITPGGRAYSQASDANTTTLDTATATQSRPQQLNADIFQDTVPVPMKLPGADLTESRPPWFFQS</sequence>
<dbReference type="InterPro" id="IPR003903">
    <property type="entry name" value="UIM_dom"/>
</dbReference>
<feature type="site" description="Interaction with DNA" evidence="1">
    <location>
        <position position="561"/>
    </location>
</feature>
<dbReference type="GO" id="GO:0005634">
    <property type="term" value="C:nucleus"/>
    <property type="evidence" value="ECO:0007669"/>
    <property type="project" value="InterPro"/>
</dbReference>
<dbReference type="PANTHER" id="PTHR12415">
    <property type="entry name" value="TYROSYL-DNA PHOSPHODIESTERASE 1"/>
    <property type="match status" value="1"/>
</dbReference>
<feature type="compositionally biased region" description="Low complexity" evidence="2">
    <location>
        <begin position="192"/>
        <end position="204"/>
    </location>
</feature>
<dbReference type="GO" id="GO:0006281">
    <property type="term" value="P:DNA repair"/>
    <property type="evidence" value="ECO:0007669"/>
    <property type="project" value="InterPro"/>
</dbReference>
<accession>A0A1Q5UR23</accession>
<dbReference type="PROSITE" id="PS50330">
    <property type="entry name" value="UIM"/>
    <property type="match status" value="1"/>
</dbReference>
<evidence type="ECO:0000313" key="3">
    <source>
        <dbReference type="EMBL" id="OKP14923.1"/>
    </source>
</evidence>
<gene>
    <name evidence="3" type="ORF">PENSUB_5083</name>
</gene>
<feature type="compositionally biased region" description="Polar residues" evidence="2">
    <location>
        <begin position="28"/>
        <end position="40"/>
    </location>
</feature>
<comment type="caution">
    <text evidence="3">The sequence shown here is derived from an EMBL/GenBank/DDBJ whole genome shotgun (WGS) entry which is preliminary data.</text>
</comment>
<protein>
    <recommendedName>
        <fullName evidence="5">Tyrosyl-DNA phosphodiesterase 1</fullName>
    </recommendedName>
</protein>
<dbReference type="InterPro" id="IPR010347">
    <property type="entry name" value="Tdp1"/>
</dbReference>
<feature type="compositionally biased region" description="Polar residues" evidence="2">
    <location>
        <begin position="224"/>
        <end position="242"/>
    </location>
</feature>
<feature type="compositionally biased region" description="Basic and acidic residues" evidence="2">
    <location>
        <begin position="18"/>
        <end position="27"/>
    </location>
</feature>
<dbReference type="Pfam" id="PF06087">
    <property type="entry name" value="Tyr-DNA_phospho"/>
    <property type="match status" value="2"/>
</dbReference>
<feature type="region of interest" description="Disordered" evidence="2">
    <location>
        <begin position="17"/>
        <end position="172"/>
    </location>
</feature>
<keyword evidence="4" id="KW-1185">Reference proteome</keyword>
<dbReference type="Gene3D" id="3.30.870.10">
    <property type="entry name" value="Endonuclease Chain A"/>
    <property type="match status" value="2"/>
</dbReference>
<dbReference type="Pfam" id="PF02809">
    <property type="entry name" value="UIM"/>
    <property type="match status" value="2"/>
</dbReference>
<dbReference type="SUPFAM" id="SSF56024">
    <property type="entry name" value="Phospholipase D/nuclease"/>
    <property type="match status" value="2"/>
</dbReference>
<evidence type="ECO:0000313" key="4">
    <source>
        <dbReference type="Proteomes" id="UP000186955"/>
    </source>
</evidence>
<name>A0A1Q5UR23_9EURO</name>
<evidence type="ECO:0000256" key="1">
    <source>
        <dbReference type="PIRSR" id="PIRSR610347-3"/>
    </source>
</evidence>